<evidence type="ECO:0000313" key="1">
    <source>
        <dbReference type="EMBL" id="QAT85460.1"/>
    </source>
</evidence>
<dbReference type="Proteomes" id="UP000288758">
    <property type="component" value="Chromosome"/>
</dbReference>
<dbReference type="InterPro" id="IPR036691">
    <property type="entry name" value="Endo/exonu/phosph_ase_sf"/>
</dbReference>
<dbReference type="SUPFAM" id="SSF56219">
    <property type="entry name" value="DNase I-like"/>
    <property type="match status" value="1"/>
</dbReference>
<dbReference type="RefSeq" id="WP_128797225.1">
    <property type="nucleotide sequence ID" value="NZ_CP034669.1"/>
</dbReference>
<organism evidence="1 2">
    <name type="scientific">Corallococcus coralloides</name>
    <name type="common">Myxococcus coralloides</name>
    <dbReference type="NCBI Taxonomy" id="184914"/>
    <lineage>
        <taxon>Bacteria</taxon>
        <taxon>Pseudomonadati</taxon>
        <taxon>Myxococcota</taxon>
        <taxon>Myxococcia</taxon>
        <taxon>Myxococcales</taxon>
        <taxon>Cystobacterineae</taxon>
        <taxon>Myxococcaceae</taxon>
        <taxon>Corallococcus</taxon>
    </lineage>
</organism>
<dbReference type="Gene3D" id="3.60.10.10">
    <property type="entry name" value="Endonuclease/exonuclease/phosphatase"/>
    <property type="match status" value="1"/>
</dbReference>
<evidence type="ECO:0008006" key="3">
    <source>
        <dbReference type="Google" id="ProtNLM"/>
    </source>
</evidence>
<dbReference type="EMBL" id="CP034669">
    <property type="protein sequence ID" value="QAT85460.1"/>
    <property type="molecule type" value="Genomic_DNA"/>
</dbReference>
<accession>A0A410RU78</accession>
<protein>
    <recommendedName>
        <fullName evidence="3">Endonuclease/exonuclease/phosphatase domain-containing protein</fullName>
    </recommendedName>
</protein>
<name>A0A410RU78_CORCK</name>
<dbReference type="AlphaFoldDB" id="A0A410RU78"/>
<gene>
    <name evidence="1" type="ORF">EJ065_3900</name>
</gene>
<evidence type="ECO:0000313" key="2">
    <source>
        <dbReference type="Proteomes" id="UP000288758"/>
    </source>
</evidence>
<sequence length="272" mass="30670">MIIAYWNTQRASGLRSRDLEPQARCLWCCQQILQWIIQTINAHQAVPSLIFLSEVSQGGGALAAYLGSLSGYQARYIAAGDRNNNASPCSFIVMWLEELHPEIEIVGVSQKRPMVRVRLRGLTVGGVHIIANSDKAPDEIFGDITELHGEQNPAVLIGDMNYPWSSLDKAQPGNSQSLEDEIDYLYDWEPVHPRLHATYGKILETGGLRTQVLDYLWKSEDVSRIEAMPPIPGYNQWTQIDHAPIAYRIHLNDENEMMSDVEDELGDDVRVR</sequence>
<proteinExistence type="predicted"/>
<reference evidence="1 2" key="1">
    <citation type="submission" date="2018-12" db="EMBL/GenBank/DDBJ databases">
        <title>Complete Genome Sequence of the Corallopyronin A producing Myxobacterium Corallococcus coralloides B035.</title>
        <authorList>
            <person name="Bouhired S.M."/>
            <person name="Rupp O."/>
            <person name="Blom J."/>
            <person name="Schaeberle T.F."/>
            <person name="Kehraus S."/>
            <person name="Schiefer A."/>
            <person name="Pfarr K."/>
            <person name="Goesmann A."/>
            <person name="Hoerauf A."/>
            <person name="Koenig G.M."/>
        </authorList>
    </citation>
    <scope>NUCLEOTIDE SEQUENCE [LARGE SCALE GENOMIC DNA]</scope>
    <source>
        <strain evidence="1 2">B035</strain>
    </source>
</reference>